<dbReference type="InterPro" id="IPR028082">
    <property type="entry name" value="Peripla_BP_I"/>
</dbReference>
<dbReference type="CDD" id="cd06330">
    <property type="entry name" value="PBP1_As_SBP-like"/>
    <property type="match status" value="1"/>
</dbReference>
<organism evidence="5 6">
    <name type="scientific">Polaromonas vacuolata</name>
    <dbReference type="NCBI Taxonomy" id="37448"/>
    <lineage>
        <taxon>Bacteria</taxon>
        <taxon>Pseudomonadati</taxon>
        <taxon>Pseudomonadota</taxon>
        <taxon>Betaproteobacteria</taxon>
        <taxon>Burkholderiales</taxon>
        <taxon>Comamonadaceae</taxon>
        <taxon>Polaromonas</taxon>
    </lineage>
</organism>
<name>A0A6H2H9E3_9BURK</name>
<evidence type="ECO:0000259" key="4">
    <source>
        <dbReference type="Pfam" id="PF13458"/>
    </source>
</evidence>
<dbReference type="RefSeq" id="WP_168922197.1">
    <property type="nucleotide sequence ID" value="NZ_CP051461.1"/>
</dbReference>
<feature type="chain" id="PRO_5026077761" evidence="3">
    <location>
        <begin position="31"/>
        <end position="413"/>
    </location>
</feature>
<evidence type="ECO:0000313" key="5">
    <source>
        <dbReference type="EMBL" id="QJC56502.1"/>
    </source>
</evidence>
<accession>A0A6H2H9E3</accession>
<evidence type="ECO:0000256" key="3">
    <source>
        <dbReference type="SAM" id="SignalP"/>
    </source>
</evidence>
<dbReference type="Proteomes" id="UP000502041">
    <property type="component" value="Chromosome"/>
</dbReference>
<dbReference type="InterPro" id="IPR051010">
    <property type="entry name" value="BCAA_transport"/>
</dbReference>
<evidence type="ECO:0000313" key="6">
    <source>
        <dbReference type="Proteomes" id="UP000502041"/>
    </source>
</evidence>
<dbReference type="InterPro" id="IPR028081">
    <property type="entry name" value="Leu-bd"/>
</dbReference>
<reference evidence="5 6" key="1">
    <citation type="submission" date="2020-04" db="EMBL/GenBank/DDBJ databases">
        <title>Complete genome of a Psychrophilic, Marine, Gas Vacuolate Bacterium Polaromonas vacuolata KCTC 22033T.</title>
        <authorList>
            <person name="Hwang K."/>
            <person name="Kim K.M."/>
        </authorList>
    </citation>
    <scope>NUCLEOTIDE SEQUENCE [LARGE SCALE GENOMIC DNA]</scope>
    <source>
        <strain evidence="5 6">KCTC 22033</strain>
    </source>
</reference>
<dbReference type="EMBL" id="CP051461">
    <property type="protein sequence ID" value="QJC56502.1"/>
    <property type="molecule type" value="Genomic_DNA"/>
</dbReference>
<gene>
    <name evidence="5" type="primary">amiC_3</name>
    <name evidence="5" type="ORF">HC248_01808</name>
</gene>
<protein>
    <submittedName>
        <fullName evidence="5">Aliphatic amidase expression-regulating protein</fullName>
    </submittedName>
</protein>
<dbReference type="AlphaFoldDB" id="A0A6H2H9E3"/>
<dbReference type="PANTHER" id="PTHR30483:SF37">
    <property type="entry name" value="ABC TRANSPORTER SUBSTRATE-BINDING PROTEIN"/>
    <property type="match status" value="1"/>
</dbReference>
<proteinExistence type="inferred from homology"/>
<evidence type="ECO:0000256" key="1">
    <source>
        <dbReference type="ARBA" id="ARBA00010062"/>
    </source>
</evidence>
<feature type="domain" description="Leucine-binding protein" evidence="4">
    <location>
        <begin position="38"/>
        <end position="377"/>
    </location>
</feature>
<feature type="signal peptide" evidence="3">
    <location>
        <begin position="1"/>
        <end position="30"/>
    </location>
</feature>
<dbReference type="KEGG" id="pvac:HC248_01808"/>
<dbReference type="Pfam" id="PF13458">
    <property type="entry name" value="Peripla_BP_6"/>
    <property type="match status" value="1"/>
</dbReference>
<keyword evidence="2 3" id="KW-0732">Signal</keyword>
<keyword evidence="6" id="KW-1185">Reference proteome</keyword>
<evidence type="ECO:0000256" key="2">
    <source>
        <dbReference type="ARBA" id="ARBA00022729"/>
    </source>
</evidence>
<dbReference type="PANTHER" id="PTHR30483">
    <property type="entry name" value="LEUCINE-SPECIFIC-BINDING PROTEIN"/>
    <property type="match status" value="1"/>
</dbReference>
<comment type="similarity">
    <text evidence="1">Belongs to the leucine-binding protein family.</text>
</comment>
<sequence>METRLNFTQRRLLSAALLVYLTGIYSSALAQSSTQANIKIGEINSYSTMPQFTQPYRQGWQLAVEEINAAGGLLGRKVEVISRDDAGKPEEAVRHAVELRSREKVDILAGGFLSNVGLALADFAHKNKTVFIASEPLSDALVWEKGNRYTFRLRPSTYMQSAMLVEEAAKLPAKRWATIAPNYEYGQSAVASFKELLKAKRPDVEFVSEQWPALGKLDAGTTLQATMQSKPDAIFNVTFGSDLAKLVREGNQRGIFPKTPVVSLLSGEPEYLDVLKDETPKGWIVTGYPWDQIDTREHASFAANYYKRFNENPKVGSVVGYSTMQAIFAAIKKANSTDGEKLVTAFRGLKFSTPFGPAEFRALDQQSTMGAFVGKLEVRANKGTMTDWRYADGKAYMPSNAYVKARRPAEAMQ</sequence>
<dbReference type="Gene3D" id="3.40.50.2300">
    <property type="match status" value="2"/>
</dbReference>
<dbReference type="SUPFAM" id="SSF53822">
    <property type="entry name" value="Periplasmic binding protein-like I"/>
    <property type="match status" value="1"/>
</dbReference>